<name>A0AA39X5C3_9PEZI</name>
<feature type="region of interest" description="Disordered" evidence="1">
    <location>
        <begin position="168"/>
        <end position="189"/>
    </location>
</feature>
<evidence type="ECO:0000256" key="1">
    <source>
        <dbReference type="SAM" id="MobiDB-lite"/>
    </source>
</evidence>
<feature type="signal peptide" evidence="2">
    <location>
        <begin position="1"/>
        <end position="19"/>
    </location>
</feature>
<sequence>MRQQTTFLLALSGLSAAQSAIVTNILQPLGSDNGVYGSVVGVESDLTTVALHCPQTETQTRGGGRPLVSDPCAELYSATAFIGPSTFSQVQGYSTELEGAGSATERVELGCALGTKDATCVGTRLQLGVVREGTTTTTMSSQELITTVVEDWSRSALPLTITAGLEKLSGGGAPQTTGTGGGAASTSTSKAGAPMVTARAVLAGVAAVVAAM</sequence>
<organism evidence="3 4">
    <name type="scientific">Immersiella caudata</name>
    <dbReference type="NCBI Taxonomy" id="314043"/>
    <lineage>
        <taxon>Eukaryota</taxon>
        <taxon>Fungi</taxon>
        <taxon>Dikarya</taxon>
        <taxon>Ascomycota</taxon>
        <taxon>Pezizomycotina</taxon>
        <taxon>Sordariomycetes</taxon>
        <taxon>Sordariomycetidae</taxon>
        <taxon>Sordariales</taxon>
        <taxon>Lasiosphaeriaceae</taxon>
        <taxon>Immersiella</taxon>
    </lineage>
</organism>
<evidence type="ECO:0000313" key="4">
    <source>
        <dbReference type="Proteomes" id="UP001175000"/>
    </source>
</evidence>
<dbReference type="AlphaFoldDB" id="A0AA39X5C3"/>
<protein>
    <submittedName>
        <fullName evidence="3">Uncharacterized protein</fullName>
    </submittedName>
</protein>
<evidence type="ECO:0000313" key="3">
    <source>
        <dbReference type="EMBL" id="KAK0627490.1"/>
    </source>
</evidence>
<gene>
    <name evidence="3" type="ORF">B0T14DRAFT_563296</name>
</gene>
<dbReference type="EMBL" id="JAULSU010000002">
    <property type="protein sequence ID" value="KAK0627490.1"/>
    <property type="molecule type" value="Genomic_DNA"/>
</dbReference>
<feature type="chain" id="PRO_5041324990" evidence="2">
    <location>
        <begin position="20"/>
        <end position="212"/>
    </location>
</feature>
<proteinExistence type="predicted"/>
<accession>A0AA39X5C3</accession>
<reference evidence="3" key="1">
    <citation type="submission" date="2023-06" db="EMBL/GenBank/DDBJ databases">
        <title>Genome-scale phylogeny and comparative genomics of the fungal order Sordariales.</title>
        <authorList>
            <consortium name="Lawrence Berkeley National Laboratory"/>
            <person name="Hensen N."/>
            <person name="Bonometti L."/>
            <person name="Westerberg I."/>
            <person name="Brannstrom I.O."/>
            <person name="Guillou S."/>
            <person name="Cros-Aarteil S."/>
            <person name="Calhoun S."/>
            <person name="Haridas S."/>
            <person name="Kuo A."/>
            <person name="Mondo S."/>
            <person name="Pangilinan J."/>
            <person name="Riley R."/>
            <person name="Labutti K."/>
            <person name="Andreopoulos B."/>
            <person name="Lipzen A."/>
            <person name="Chen C."/>
            <person name="Yanf M."/>
            <person name="Daum C."/>
            <person name="Ng V."/>
            <person name="Clum A."/>
            <person name="Steindorff A."/>
            <person name="Ohm R."/>
            <person name="Martin F."/>
            <person name="Silar P."/>
            <person name="Natvig D."/>
            <person name="Lalanne C."/>
            <person name="Gautier V."/>
            <person name="Ament-Velasquez S.L."/>
            <person name="Kruys A."/>
            <person name="Hutchinson M.I."/>
            <person name="Powell A.J."/>
            <person name="Barry K."/>
            <person name="Miller A.N."/>
            <person name="Grigoriev I.V."/>
            <person name="Debuchy R."/>
            <person name="Gladieux P."/>
            <person name="Thoren M.H."/>
            <person name="Johannesson H."/>
        </authorList>
    </citation>
    <scope>NUCLEOTIDE SEQUENCE</scope>
    <source>
        <strain evidence="3">CBS 606.72</strain>
    </source>
</reference>
<dbReference type="Proteomes" id="UP001175000">
    <property type="component" value="Unassembled WGS sequence"/>
</dbReference>
<feature type="compositionally biased region" description="Gly residues" evidence="1">
    <location>
        <begin position="169"/>
        <end position="183"/>
    </location>
</feature>
<evidence type="ECO:0000256" key="2">
    <source>
        <dbReference type="SAM" id="SignalP"/>
    </source>
</evidence>
<keyword evidence="4" id="KW-1185">Reference proteome</keyword>
<comment type="caution">
    <text evidence="3">The sequence shown here is derived from an EMBL/GenBank/DDBJ whole genome shotgun (WGS) entry which is preliminary data.</text>
</comment>
<keyword evidence="2" id="KW-0732">Signal</keyword>